<evidence type="ECO:0000313" key="4">
    <source>
        <dbReference type="Proteomes" id="UP000431080"/>
    </source>
</evidence>
<feature type="transmembrane region" description="Helical" evidence="2">
    <location>
        <begin position="165"/>
        <end position="184"/>
    </location>
</feature>
<dbReference type="Gene3D" id="1.10.1760.20">
    <property type="match status" value="1"/>
</dbReference>
<keyword evidence="4" id="KW-1185">Reference proteome</keyword>
<dbReference type="AlphaFoldDB" id="A0A6I2FD05"/>
<keyword evidence="2" id="KW-0472">Membrane</keyword>
<dbReference type="Proteomes" id="UP000431080">
    <property type="component" value="Unassembled WGS sequence"/>
</dbReference>
<evidence type="ECO:0000256" key="1">
    <source>
        <dbReference type="SAM" id="MobiDB-lite"/>
    </source>
</evidence>
<dbReference type="EMBL" id="WJIF01000003">
    <property type="protein sequence ID" value="MRG59833.1"/>
    <property type="molecule type" value="Genomic_DNA"/>
</dbReference>
<evidence type="ECO:0000313" key="3">
    <source>
        <dbReference type="EMBL" id="MRG59833.1"/>
    </source>
</evidence>
<organism evidence="3 4">
    <name type="scientific">Agromyces agglutinans</name>
    <dbReference type="NCBI Taxonomy" id="2662258"/>
    <lineage>
        <taxon>Bacteria</taxon>
        <taxon>Bacillati</taxon>
        <taxon>Actinomycetota</taxon>
        <taxon>Actinomycetes</taxon>
        <taxon>Micrococcales</taxon>
        <taxon>Microbacteriaceae</taxon>
        <taxon>Agromyces</taxon>
    </lineage>
</organism>
<feature type="transmembrane region" description="Helical" evidence="2">
    <location>
        <begin position="349"/>
        <end position="369"/>
    </location>
</feature>
<reference evidence="3 4" key="1">
    <citation type="submission" date="2019-10" db="EMBL/GenBank/DDBJ databases">
        <authorList>
            <person name="Nie G."/>
            <person name="Ming H."/>
            <person name="Yi B."/>
        </authorList>
    </citation>
    <scope>NUCLEOTIDE SEQUENCE [LARGE SCALE GENOMIC DNA]</scope>
    <source>
        <strain evidence="3 4">CFH 90414</strain>
    </source>
</reference>
<sequence length="386" mass="40658">MDAVPRTPRRRRAADRRRVATDHGHGCLGPRHAASARSLDRAAAAARARDPGGRRGIRAARRRTDPRARPVRPRDARRCAPRARRARRGRRRGDARPGLRGIRRRPPPHDDRWRAGSAARGRSALVRPGSRWSTALLVAGSVVAAGAFAWPLLAPALPADAQAAAPWAALALAPLTALVAVLAVDGAFRSAKTLALLGTLTAVAAAVRVAGTGVGGVEVVFVLLILAGRAFGARFGFLLGVLAIGLSSTITGGFGPWTPFQMFACGWVGAGAGLLPRRVRSGVAEIAMLAAYGVVASYAFGLVMNLWFWPFAIGSGTGISYEPGAPLGRNLASFALYSLTTSTITWDTLRAVTTVAGLAVFGRAALAALRRVRLPHARRVMAKRAE</sequence>
<accession>A0A6I2FD05</accession>
<keyword evidence="2" id="KW-1133">Transmembrane helix</keyword>
<feature type="compositionally biased region" description="Low complexity" evidence="1">
    <location>
        <begin position="31"/>
        <end position="46"/>
    </location>
</feature>
<feature type="compositionally biased region" description="Basic residues" evidence="1">
    <location>
        <begin position="79"/>
        <end position="91"/>
    </location>
</feature>
<feature type="transmembrane region" description="Helical" evidence="2">
    <location>
        <begin position="233"/>
        <end position="254"/>
    </location>
</feature>
<keyword evidence="2" id="KW-0812">Transmembrane</keyword>
<comment type="caution">
    <text evidence="3">The sequence shown here is derived from an EMBL/GenBank/DDBJ whole genome shotgun (WGS) entry which is preliminary data.</text>
</comment>
<proteinExistence type="predicted"/>
<gene>
    <name evidence="3" type="ORF">GE115_08125</name>
</gene>
<protein>
    <submittedName>
        <fullName evidence="3">ECF transporter S component</fullName>
    </submittedName>
</protein>
<feature type="transmembrane region" description="Helical" evidence="2">
    <location>
        <begin position="196"/>
        <end position="227"/>
    </location>
</feature>
<feature type="transmembrane region" description="Helical" evidence="2">
    <location>
        <begin position="132"/>
        <end position="153"/>
    </location>
</feature>
<feature type="transmembrane region" description="Helical" evidence="2">
    <location>
        <begin position="286"/>
        <end position="308"/>
    </location>
</feature>
<feature type="compositionally biased region" description="Basic and acidic residues" evidence="1">
    <location>
        <begin position="16"/>
        <end position="25"/>
    </location>
</feature>
<feature type="region of interest" description="Disordered" evidence="1">
    <location>
        <begin position="1"/>
        <end position="120"/>
    </location>
</feature>
<feature type="compositionally biased region" description="Basic and acidic residues" evidence="1">
    <location>
        <begin position="62"/>
        <end position="78"/>
    </location>
</feature>
<evidence type="ECO:0000256" key="2">
    <source>
        <dbReference type="SAM" id="Phobius"/>
    </source>
</evidence>
<name>A0A6I2FD05_9MICO</name>